<sequence length="567" mass="56178">MGLTAISFCFFLLPANPGIAQQIVTSDQVESGILSIPGPQHSPWDVGFLLNVGRDAQGELIIRDGGVAFLTRVDPIVVRMVTEAGGDVGGIGNMLVTGAGSSLDYGHEMRIGGVGTGSVVIENGARVFDAGPDFNGNAPATAIGVGPGGSGSVRVAGTGSIWEAGARLSVGTQGAGSLDVVEGGRVSSDTAVIIGRLPGGNGTVLVYGANSVLDPGSFLFVGLGGAGLPAQGIAAGVGTGNVIVSGEGSALATGSVLNIGNSGTGTLTVGTGATVTSPAVTIASEPGSSGTLNVLGGALQTGTIVFGAGSGKFNLDPATDYNLTAQLSGAGTFNVLSGKVIQTADSSGFTGNTNVAGGNLIVNGTLGGVIVVHEGGLLGGTGTVGSTSINDGGLLAPGSSIGALHVNGDLAFNEGSIYRVEVDLAGTNDQTLVSGVAMLSGGHVDVIASAGSWRVGTVYTILTAAGGLNGSEFLGVSSNLQFLDPTLTYDPTNVMLMLRRNDIDFSDLAKTPNQRRAAKSIDDFVAQDPLPDDNPLIGKLLGLDKATAPLTIAQLPGEIHVLSRVCC</sequence>
<keyword evidence="2" id="KW-1185">Reference proteome</keyword>
<evidence type="ECO:0000313" key="1">
    <source>
        <dbReference type="EMBL" id="PSH70815.1"/>
    </source>
</evidence>
<dbReference type="InterPro" id="IPR030895">
    <property type="entry name" value="T5SS_PEPC_rpt"/>
</dbReference>
<name>A0A2P7BWI2_9HYPH</name>
<gene>
    <name evidence="1" type="ORF">CU102_01835</name>
</gene>
<reference evidence="2" key="1">
    <citation type="submission" date="2017-11" db="EMBL/GenBank/DDBJ databases">
        <authorList>
            <person name="Kuznetsova I."/>
            <person name="Sazanova A."/>
            <person name="Chirak E."/>
            <person name="Safronova V."/>
            <person name="Willems A."/>
        </authorList>
    </citation>
    <scope>NUCLEOTIDE SEQUENCE [LARGE SCALE GENOMIC DNA]</scope>
    <source>
        <strain evidence="2">STM 196</strain>
    </source>
</reference>
<organism evidence="1 2">
    <name type="scientific">Phyllobacterium brassicacearum</name>
    <dbReference type="NCBI Taxonomy" id="314235"/>
    <lineage>
        <taxon>Bacteria</taxon>
        <taxon>Pseudomonadati</taxon>
        <taxon>Pseudomonadota</taxon>
        <taxon>Alphaproteobacteria</taxon>
        <taxon>Hyphomicrobiales</taxon>
        <taxon>Phyllobacteriaceae</taxon>
        <taxon>Phyllobacterium</taxon>
    </lineage>
</organism>
<dbReference type="AlphaFoldDB" id="A0A2P7BWI2"/>
<evidence type="ECO:0008006" key="3">
    <source>
        <dbReference type="Google" id="ProtNLM"/>
    </source>
</evidence>
<comment type="caution">
    <text evidence="1">The sequence shown here is derived from an EMBL/GenBank/DDBJ whole genome shotgun (WGS) entry which is preliminary data.</text>
</comment>
<evidence type="ECO:0000313" key="2">
    <source>
        <dbReference type="Proteomes" id="UP000241444"/>
    </source>
</evidence>
<dbReference type="SUPFAM" id="SSF51126">
    <property type="entry name" value="Pectin lyase-like"/>
    <property type="match status" value="1"/>
</dbReference>
<protein>
    <recommendedName>
        <fullName evidence="3">Autotransporter outer membrane beta-barrel domain-containing protein</fullName>
    </recommendedName>
</protein>
<dbReference type="EMBL" id="PGGO01000001">
    <property type="protein sequence ID" value="PSH70815.1"/>
    <property type="molecule type" value="Genomic_DNA"/>
</dbReference>
<proteinExistence type="predicted"/>
<dbReference type="InterPro" id="IPR011050">
    <property type="entry name" value="Pectin_lyase_fold/virulence"/>
</dbReference>
<accession>A0A2P7BWI2</accession>
<dbReference type="Proteomes" id="UP000241444">
    <property type="component" value="Unassembled WGS sequence"/>
</dbReference>
<dbReference type="OrthoDB" id="9804931at2"/>
<dbReference type="NCBIfam" id="TIGR04393">
    <property type="entry name" value="rpt_T5SS_PEPC"/>
    <property type="match status" value="4"/>
</dbReference>